<dbReference type="SMART" id="SM00382">
    <property type="entry name" value="AAA"/>
    <property type="match status" value="1"/>
</dbReference>
<dbReference type="AlphaFoldDB" id="A0A1J5SJH9"/>
<sequence length="521" mass="57345">MYLEHFGLTEPPFKITPVTDFFFSGANRGEILDALIYAIKDSEGIIKVSGEVGSGKTMLCRMLLDRLPSSIKAIYLANPSMSRDELLYAIADRLDLSLEGQRVNVILQTLQNQLEAMYERGERCVVLVDEAHAMPLDTLEELRLLYNLQVGKHKLIQIVLFGQPELDEKLDQSNMRQLKDRIVHHFSILPISRKVINDYLMFRMRAAGYKGPDIFSPAAVLLIGKSSEGLMRRVNILADKALLAAFVENTHKIEVRHVQAAIRDSEMVPMRKWGNRKSISMAGGLALLAATLAGAGWFVGQNSGSVNEAESQRIKPITVSAAPMQPPAASSAVTAVAPASAASAASDVAATSSVADTSSVTLLPLDRTLTLPADQSTTRQQGGLTKLKAPAQANTVKPQESAPTPHLRPASDESLLQQRLDATRADLSEPRRGNLSIQLFYTDDIRPERMERFLGRAQRLGKFAEIYIVPIKLNGKDGYRVLYGLYANNDAARTGMEELPQRYKEAFAPTLYLLEGSQNMP</sequence>
<dbReference type="InterPro" id="IPR049945">
    <property type="entry name" value="AAA_22"/>
</dbReference>
<feature type="domain" description="AAA+ ATPase" evidence="2">
    <location>
        <begin position="42"/>
        <end position="189"/>
    </location>
</feature>
<name>A0A1J5SJH9_9ZZZZ</name>
<proteinExistence type="predicted"/>
<dbReference type="InterPro" id="IPR003593">
    <property type="entry name" value="AAA+_ATPase"/>
</dbReference>
<reference evidence="3" key="1">
    <citation type="submission" date="2016-10" db="EMBL/GenBank/DDBJ databases">
        <title>Sequence of Gallionella enrichment culture.</title>
        <authorList>
            <person name="Poehlein A."/>
            <person name="Muehling M."/>
            <person name="Daniel R."/>
        </authorList>
    </citation>
    <scope>NUCLEOTIDE SEQUENCE</scope>
</reference>
<dbReference type="GO" id="GO:0016887">
    <property type="term" value="F:ATP hydrolysis activity"/>
    <property type="evidence" value="ECO:0007669"/>
    <property type="project" value="InterPro"/>
</dbReference>
<evidence type="ECO:0000259" key="2">
    <source>
        <dbReference type="SMART" id="SM00382"/>
    </source>
</evidence>
<dbReference type="Pfam" id="PF13401">
    <property type="entry name" value="AAA_22"/>
    <property type="match status" value="1"/>
</dbReference>
<accession>A0A1J5SJH9</accession>
<gene>
    <name evidence="3" type="ORF">GALL_93530</name>
</gene>
<dbReference type="InterPro" id="IPR036680">
    <property type="entry name" value="SPOR-like_sf"/>
</dbReference>
<dbReference type="PANTHER" id="PTHR35894">
    <property type="entry name" value="GENERAL SECRETION PATHWAY PROTEIN A-RELATED"/>
    <property type="match status" value="1"/>
</dbReference>
<dbReference type="PANTHER" id="PTHR35894:SF1">
    <property type="entry name" value="PHOSPHORIBULOKINASE _ URIDINE KINASE FAMILY"/>
    <property type="match status" value="1"/>
</dbReference>
<protein>
    <recommendedName>
        <fullName evidence="2">AAA+ ATPase domain-containing protein</fullName>
    </recommendedName>
</protein>
<dbReference type="InterPro" id="IPR027417">
    <property type="entry name" value="P-loop_NTPase"/>
</dbReference>
<dbReference type="Gene3D" id="3.40.50.300">
    <property type="entry name" value="P-loop containing nucleotide triphosphate hydrolases"/>
    <property type="match status" value="1"/>
</dbReference>
<feature type="compositionally biased region" description="Polar residues" evidence="1">
    <location>
        <begin position="392"/>
        <end position="402"/>
    </location>
</feature>
<evidence type="ECO:0000313" key="3">
    <source>
        <dbReference type="EMBL" id="OIR08559.1"/>
    </source>
</evidence>
<organism evidence="3">
    <name type="scientific">mine drainage metagenome</name>
    <dbReference type="NCBI Taxonomy" id="410659"/>
    <lineage>
        <taxon>unclassified sequences</taxon>
        <taxon>metagenomes</taxon>
        <taxon>ecological metagenomes</taxon>
    </lineage>
</organism>
<comment type="caution">
    <text evidence="3">The sequence shown here is derived from an EMBL/GenBank/DDBJ whole genome shotgun (WGS) entry which is preliminary data.</text>
</comment>
<dbReference type="CDD" id="cd00009">
    <property type="entry name" value="AAA"/>
    <property type="match status" value="1"/>
</dbReference>
<dbReference type="EMBL" id="MLJW01000031">
    <property type="protein sequence ID" value="OIR08559.1"/>
    <property type="molecule type" value="Genomic_DNA"/>
</dbReference>
<feature type="compositionally biased region" description="Polar residues" evidence="1">
    <location>
        <begin position="373"/>
        <end position="383"/>
    </location>
</feature>
<dbReference type="SUPFAM" id="SSF52540">
    <property type="entry name" value="P-loop containing nucleoside triphosphate hydrolases"/>
    <property type="match status" value="1"/>
</dbReference>
<feature type="region of interest" description="Disordered" evidence="1">
    <location>
        <begin position="372"/>
        <end position="412"/>
    </location>
</feature>
<dbReference type="InterPro" id="IPR052026">
    <property type="entry name" value="ExeA_AAA_ATPase_DNA-bind"/>
</dbReference>
<dbReference type="Gene3D" id="3.30.70.1070">
    <property type="entry name" value="Sporulation related repeat"/>
    <property type="match status" value="1"/>
</dbReference>
<dbReference type="GO" id="GO:0042834">
    <property type="term" value="F:peptidoglycan binding"/>
    <property type="evidence" value="ECO:0007669"/>
    <property type="project" value="InterPro"/>
</dbReference>
<evidence type="ECO:0000256" key="1">
    <source>
        <dbReference type="SAM" id="MobiDB-lite"/>
    </source>
</evidence>